<feature type="transmembrane region" description="Helical" evidence="7">
    <location>
        <begin position="6"/>
        <end position="28"/>
    </location>
</feature>
<feature type="transmembrane region" description="Helical" evidence="7">
    <location>
        <begin position="369"/>
        <end position="386"/>
    </location>
</feature>
<dbReference type="Pfam" id="PF14067">
    <property type="entry name" value="LssY_C"/>
    <property type="match status" value="1"/>
</dbReference>
<dbReference type="Pfam" id="PF01569">
    <property type="entry name" value="PAP2"/>
    <property type="match status" value="1"/>
</dbReference>
<evidence type="ECO:0000313" key="9">
    <source>
        <dbReference type="EMBL" id="APE30288.1"/>
    </source>
</evidence>
<feature type="transmembrane region" description="Helical" evidence="7">
    <location>
        <begin position="395"/>
        <end position="413"/>
    </location>
</feature>
<protein>
    <recommendedName>
        <fullName evidence="8">Phosphatidic acid phosphatase type 2/haloperoxidase domain-containing protein</fullName>
    </recommendedName>
</protein>
<evidence type="ECO:0000256" key="2">
    <source>
        <dbReference type="ARBA" id="ARBA00010792"/>
    </source>
</evidence>
<feature type="transmembrane region" description="Helical" evidence="7">
    <location>
        <begin position="453"/>
        <end position="471"/>
    </location>
</feature>
<feature type="transmembrane region" description="Helical" evidence="7">
    <location>
        <begin position="59"/>
        <end position="82"/>
    </location>
</feature>
<dbReference type="InterPro" id="IPR036938">
    <property type="entry name" value="PAP2/HPO_sf"/>
</dbReference>
<keyword evidence="10" id="KW-1185">Reference proteome</keyword>
<dbReference type="RefSeq" id="WP_071942274.1">
    <property type="nucleotide sequence ID" value="NZ_CP018139.1"/>
</dbReference>
<dbReference type="CDD" id="cd03392">
    <property type="entry name" value="PAP2_like_2"/>
    <property type="match status" value="1"/>
</dbReference>
<dbReference type="EMBL" id="CP018139">
    <property type="protein sequence ID" value="APE30288.1"/>
    <property type="molecule type" value="Genomic_DNA"/>
</dbReference>
<keyword evidence="4 7" id="KW-0812">Transmembrane</keyword>
<reference evidence="10" key="1">
    <citation type="submission" date="2016-11" db="EMBL/GenBank/DDBJ databases">
        <title>Halolamina sediminis sp. nov., an extremely halophilic archaeon isolated from solar salt.</title>
        <authorList>
            <person name="Koh H.-W."/>
            <person name="Rani S."/>
            <person name="Park S.-J."/>
        </authorList>
    </citation>
    <scope>NUCLEOTIDE SEQUENCE [LARGE SCALE GENOMIC DNA]</scope>
    <source>
        <strain evidence="10">Hb3</strain>
    </source>
</reference>
<dbReference type="InterPro" id="IPR025902">
    <property type="entry name" value="LssY-like-C_dom"/>
</dbReference>
<feature type="transmembrane region" description="Helical" evidence="7">
    <location>
        <begin position="419"/>
        <end position="441"/>
    </location>
</feature>
<evidence type="ECO:0000256" key="3">
    <source>
        <dbReference type="ARBA" id="ARBA00022475"/>
    </source>
</evidence>
<dbReference type="Gene3D" id="1.20.144.10">
    <property type="entry name" value="Phosphatidic acid phosphatase type 2/haloperoxidase"/>
    <property type="match status" value="2"/>
</dbReference>
<accession>A0A1J0VE14</accession>
<keyword evidence="5 7" id="KW-1133">Transmembrane helix</keyword>
<feature type="transmembrane region" description="Helical" evidence="7">
    <location>
        <begin position="35"/>
        <end position="53"/>
    </location>
</feature>
<sequence length="677" mass="74005">MIDTLVAQLTVLSAQHGWLAYLLVGLLAMAEALPVAGLIVPGSVLIVGISTLVPAGALGIWPLIIAAIAGAVMGDGLSFWLGRRYEHRLVAMWPLRRYPRLVSQAEGFFYRQGGKGVFLARFVQGPRAFVPLVAGMSGMPPVRFYAFNIASALVWATSHVVAGVALGASLHLVAQIAGRLTLFLALVVLLVWVVIWLTRHVLLGEGLRGLLRVQNRLILWSAEGDTRTRRLVRGLLQPERSETRALMAGAAILAGSLWLFLGILEDIVTGDPLVQANQAVFHFLQGLRTTWGDHLMLVITELGDSVVVVILTVVVLGWLLWCRAWQAAGYWIAAVGGAALFTPLIKWAVQWPRPTALYSGWEAFSFPSGHATINAVLYGFLGFLIARELRPSRRVWAISSVSVPVMLIAFSRLYLGAHWLADVTAGIAVATAWVTLLAIGYTRHRPRSLSPRGLVGVALLTLAIAWPWHVLGSFADDQARYLASPERQQLSLVDWRDHAYRRLPERRIDLGGESEEPLTLQWAGELTALERELTRHGWQPRVPWNLSSTLQWLGPGTTAAGLPVLPRLHDGRASALRLTHAIDGSPSMRMVLQVWATSIELTRDDTAASMPLWVGSVVTRRRSQLLGVVPMERTLPAIDAARDRLARSLGDGGMIQQAVPATGGWDGRLILAWETPP</sequence>
<evidence type="ECO:0000256" key="6">
    <source>
        <dbReference type="ARBA" id="ARBA00023136"/>
    </source>
</evidence>
<dbReference type="OrthoDB" id="9780918at2"/>
<evidence type="ECO:0000259" key="8">
    <source>
        <dbReference type="SMART" id="SM00014"/>
    </source>
</evidence>
<keyword evidence="3" id="KW-1003">Cell membrane</keyword>
<dbReference type="PANTHER" id="PTHR30353">
    <property type="entry name" value="INNER MEMBRANE PROTEIN DEDA-RELATED"/>
    <property type="match status" value="1"/>
</dbReference>
<keyword evidence="6 7" id="KW-0472">Membrane</keyword>
<comment type="subcellular location">
    <subcellularLocation>
        <location evidence="1">Cell membrane</location>
        <topology evidence="1">Multi-pass membrane protein</topology>
    </subcellularLocation>
</comment>
<feature type="transmembrane region" description="Helical" evidence="7">
    <location>
        <begin position="295"/>
        <end position="321"/>
    </location>
</feature>
<evidence type="ECO:0000256" key="5">
    <source>
        <dbReference type="ARBA" id="ARBA00022989"/>
    </source>
</evidence>
<evidence type="ECO:0000256" key="7">
    <source>
        <dbReference type="SAM" id="Phobius"/>
    </source>
</evidence>
<dbReference type="AlphaFoldDB" id="A0A1J0VE14"/>
<dbReference type="InterPro" id="IPR032816">
    <property type="entry name" value="VTT_dom"/>
</dbReference>
<feature type="domain" description="Phosphatidic acid phosphatase type 2/haloperoxidase" evidence="8">
    <location>
        <begin position="328"/>
        <end position="438"/>
    </location>
</feature>
<evidence type="ECO:0000313" key="10">
    <source>
        <dbReference type="Proteomes" id="UP000181985"/>
    </source>
</evidence>
<dbReference type="Pfam" id="PF09335">
    <property type="entry name" value="VTT_dom"/>
    <property type="match status" value="1"/>
</dbReference>
<feature type="transmembrane region" description="Helical" evidence="7">
    <location>
        <begin position="328"/>
        <end position="349"/>
    </location>
</feature>
<dbReference type="PANTHER" id="PTHR30353:SF15">
    <property type="entry name" value="INNER MEMBRANE PROTEIN YABI"/>
    <property type="match status" value="1"/>
</dbReference>
<dbReference type="InterPro" id="IPR000326">
    <property type="entry name" value="PAP2/HPO"/>
</dbReference>
<evidence type="ECO:0000256" key="4">
    <source>
        <dbReference type="ARBA" id="ARBA00022692"/>
    </source>
</evidence>
<dbReference type="SUPFAM" id="SSF48317">
    <property type="entry name" value="Acid phosphatase/Vanadium-dependent haloperoxidase"/>
    <property type="match status" value="1"/>
</dbReference>
<feature type="transmembrane region" description="Helical" evidence="7">
    <location>
        <begin position="245"/>
        <end position="264"/>
    </location>
</feature>
<comment type="similarity">
    <text evidence="2">Belongs to the DedA family.</text>
</comment>
<name>A0A1J0VE14_9GAMM</name>
<dbReference type="SMART" id="SM00014">
    <property type="entry name" value="acidPPc"/>
    <property type="match status" value="1"/>
</dbReference>
<gene>
    <name evidence="9" type="ORF">BOX17_04570</name>
</gene>
<evidence type="ECO:0000256" key="1">
    <source>
        <dbReference type="ARBA" id="ARBA00004651"/>
    </source>
</evidence>
<dbReference type="Proteomes" id="UP000181985">
    <property type="component" value="Chromosome"/>
</dbReference>
<feature type="transmembrane region" description="Helical" evidence="7">
    <location>
        <begin position="176"/>
        <end position="198"/>
    </location>
</feature>
<dbReference type="KEGG" id="hsi:BOX17_04570"/>
<dbReference type="InterPro" id="IPR032818">
    <property type="entry name" value="DedA-like"/>
</dbReference>
<organism evidence="9 10">
    <name type="scientific">Halomonas aestuarii</name>
    <dbReference type="NCBI Taxonomy" id="1897729"/>
    <lineage>
        <taxon>Bacteria</taxon>
        <taxon>Pseudomonadati</taxon>
        <taxon>Pseudomonadota</taxon>
        <taxon>Gammaproteobacteria</taxon>
        <taxon>Oceanospirillales</taxon>
        <taxon>Halomonadaceae</taxon>
        <taxon>Halomonas</taxon>
    </lineage>
</organism>
<dbReference type="GO" id="GO:0005886">
    <property type="term" value="C:plasma membrane"/>
    <property type="evidence" value="ECO:0007669"/>
    <property type="project" value="UniProtKB-SubCell"/>
</dbReference>
<proteinExistence type="inferred from homology"/>
<feature type="transmembrane region" description="Helical" evidence="7">
    <location>
        <begin position="145"/>
        <end position="170"/>
    </location>
</feature>